<dbReference type="InterPro" id="IPR036396">
    <property type="entry name" value="Cyt_P450_sf"/>
</dbReference>
<keyword evidence="7" id="KW-0560">Oxidoreductase</keyword>
<name>A0A6N4W8P5_9MYCO</name>
<dbReference type="Pfam" id="PF00067">
    <property type="entry name" value="p450"/>
    <property type="match status" value="1"/>
</dbReference>
<keyword evidence="5" id="KW-0479">Metal-binding</keyword>
<evidence type="ECO:0000256" key="9">
    <source>
        <dbReference type="ARBA" id="ARBA00023033"/>
    </source>
</evidence>
<dbReference type="Gene3D" id="1.10.630.10">
    <property type="entry name" value="Cytochrome P450"/>
    <property type="match status" value="1"/>
</dbReference>
<keyword evidence="11" id="KW-1207">Sterol metabolism</keyword>
<evidence type="ECO:0000256" key="1">
    <source>
        <dbReference type="ARBA" id="ARBA00001971"/>
    </source>
</evidence>
<dbReference type="GO" id="GO:0008395">
    <property type="term" value="F:steroid hydroxylase activity"/>
    <property type="evidence" value="ECO:0007669"/>
    <property type="project" value="TreeGrafter"/>
</dbReference>
<dbReference type="EMBL" id="AP022620">
    <property type="protein sequence ID" value="BBZ77125.1"/>
    <property type="molecule type" value="Genomic_DNA"/>
</dbReference>
<dbReference type="SUPFAM" id="SSF48264">
    <property type="entry name" value="Cytochrome P450"/>
    <property type="match status" value="1"/>
</dbReference>
<dbReference type="CDD" id="cd11033">
    <property type="entry name" value="CYP142-like"/>
    <property type="match status" value="1"/>
</dbReference>
<dbReference type="GO" id="GO:0005506">
    <property type="term" value="F:iron ion binding"/>
    <property type="evidence" value="ECO:0007669"/>
    <property type="project" value="InterPro"/>
</dbReference>
<evidence type="ECO:0000313" key="18">
    <source>
        <dbReference type="EMBL" id="BBZ77125.1"/>
    </source>
</evidence>
<evidence type="ECO:0000256" key="14">
    <source>
        <dbReference type="ARBA" id="ARBA00070775"/>
    </source>
</evidence>
<evidence type="ECO:0000256" key="12">
    <source>
        <dbReference type="ARBA" id="ARBA00023221"/>
    </source>
</evidence>
<dbReference type="PANTHER" id="PTHR46696">
    <property type="entry name" value="P450, PUTATIVE (EUROFUNG)-RELATED"/>
    <property type="match status" value="1"/>
</dbReference>
<dbReference type="AlphaFoldDB" id="A0A6N4W8P5"/>
<keyword evidence="8" id="KW-0408">Iron</keyword>
<dbReference type="GO" id="GO:0036199">
    <property type="term" value="F:cholest-4-en-3-one 26-monooxygenase activity"/>
    <property type="evidence" value="ECO:0007669"/>
    <property type="project" value="TreeGrafter"/>
</dbReference>
<evidence type="ECO:0000313" key="19">
    <source>
        <dbReference type="Proteomes" id="UP000467249"/>
    </source>
</evidence>
<evidence type="ECO:0000256" key="3">
    <source>
        <dbReference type="ARBA" id="ARBA00022548"/>
    </source>
</evidence>
<dbReference type="PRINTS" id="PR00359">
    <property type="entry name" value="BP450"/>
</dbReference>
<protein>
    <recommendedName>
        <fullName evidence="14">Steroid C26-monooxygenase</fullName>
    </recommendedName>
    <alternativeName>
        <fullName evidence="15">Cholest-4-en-3-one C26-monooxygenase</fullName>
    </alternativeName>
    <alternativeName>
        <fullName evidence="17">Cholesterol C26-monooxygenase</fullName>
    </alternativeName>
    <alternativeName>
        <fullName evidence="16">Steroid C27-monooxygenase</fullName>
    </alternativeName>
</protein>
<evidence type="ECO:0000256" key="17">
    <source>
        <dbReference type="ARBA" id="ARBA00083909"/>
    </source>
</evidence>
<keyword evidence="3" id="KW-0153">Cholesterol metabolism</keyword>
<gene>
    <name evidence="18" type="primary">cyp124</name>
    <name evidence="18" type="ORF">MANY_24620</name>
</gene>
<dbReference type="GO" id="GO:0006707">
    <property type="term" value="P:cholesterol catabolic process"/>
    <property type="evidence" value="ECO:0007669"/>
    <property type="project" value="TreeGrafter"/>
</dbReference>
<proteinExistence type="inferred from homology"/>
<dbReference type="GO" id="GO:0020037">
    <property type="term" value="F:heme binding"/>
    <property type="evidence" value="ECO:0007669"/>
    <property type="project" value="InterPro"/>
</dbReference>
<evidence type="ECO:0000256" key="15">
    <source>
        <dbReference type="ARBA" id="ARBA00079588"/>
    </source>
</evidence>
<evidence type="ECO:0000256" key="2">
    <source>
        <dbReference type="ARBA" id="ARBA00010617"/>
    </source>
</evidence>
<dbReference type="KEGG" id="many:MANY_24620"/>
<keyword evidence="10" id="KW-0443">Lipid metabolism</keyword>
<evidence type="ECO:0000256" key="13">
    <source>
        <dbReference type="ARBA" id="ARBA00049645"/>
    </source>
</evidence>
<keyword evidence="4" id="KW-0349">Heme</keyword>
<keyword evidence="9" id="KW-0503">Monooxygenase</keyword>
<comment type="pathway">
    <text evidence="13">Steroid metabolism; cholesterol degradation.</text>
</comment>
<comment type="cofactor">
    <cofactor evidence="1">
        <name>heme</name>
        <dbReference type="ChEBI" id="CHEBI:30413"/>
    </cofactor>
</comment>
<keyword evidence="6" id="KW-0442">Lipid degradation</keyword>
<dbReference type="PANTHER" id="PTHR46696:SF4">
    <property type="entry name" value="BIOTIN BIOSYNTHESIS CYTOCHROME P450"/>
    <property type="match status" value="1"/>
</dbReference>
<evidence type="ECO:0000256" key="16">
    <source>
        <dbReference type="ARBA" id="ARBA00082981"/>
    </source>
</evidence>
<keyword evidence="19" id="KW-1185">Reference proteome</keyword>
<evidence type="ECO:0000256" key="10">
    <source>
        <dbReference type="ARBA" id="ARBA00023098"/>
    </source>
</evidence>
<accession>A0A6N4W8P5</accession>
<dbReference type="RefSeq" id="WP_163804487.1">
    <property type="nucleotide sequence ID" value="NZ_AP022620.1"/>
</dbReference>
<evidence type="ECO:0000256" key="5">
    <source>
        <dbReference type="ARBA" id="ARBA00022723"/>
    </source>
</evidence>
<reference evidence="18 19" key="1">
    <citation type="journal article" date="2019" name="Emerg. Microbes Infect.">
        <title>Comprehensive subspecies identification of 175 nontuberculous mycobacteria species based on 7547 genomic profiles.</title>
        <authorList>
            <person name="Matsumoto Y."/>
            <person name="Kinjo T."/>
            <person name="Motooka D."/>
            <person name="Nabeya D."/>
            <person name="Jung N."/>
            <person name="Uechi K."/>
            <person name="Horii T."/>
            <person name="Iida T."/>
            <person name="Fujita J."/>
            <person name="Nakamura S."/>
        </authorList>
    </citation>
    <scope>NUCLEOTIDE SEQUENCE [LARGE SCALE GENOMIC DNA]</scope>
    <source>
        <strain evidence="18 19">JCM 30275</strain>
    </source>
</reference>
<evidence type="ECO:0000256" key="6">
    <source>
        <dbReference type="ARBA" id="ARBA00022963"/>
    </source>
</evidence>
<sequence length="424" mass="47581">MAKTTDHDVAELDNLDWWTGPVGPRDATFAWLRANEPRPFVAERDTLGQPRGGGFWALTRYDDIREVSRRSEDFCSAKGALIFDQTPAMLEYRGSVMTADAPEHTRLRKIISRGFTPRALERVRSDVERQCHNILAEIAEKGECDFVSEVAARLPIRIVNHMLGVPEGHENRIFELTNVIMGVSDPEYVPDQRPKAVGAAIFAASNELVELLADLATDRIKSPRDDVISALVAAHNEDNLTAQELGAFFILLVTAGNETTRNAIAHGLHGLTLFPDQHEKWRSDPEVHTKGAVEEIVRWASPVLYMRRTVTRDGVRLGDQEFNEGDKLVLWYRSGNQDEDYYADGTKLDISRRPNSHLGFGSAGAHFCLGANLARLEISVFFETLFQLLPDLHSVGEPDLLRTNFVHGVKHLRAEFTPRRIDPI</sequence>
<evidence type="ECO:0000256" key="7">
    <source>
        <dbReference type="ARBA" id="ARBA00023002"/>
    </source>
</evidence>
<dbReference type="InterPro" id="IPR001128">
    <property type="entry name" value="Cyt_P450"/>
</dbReference>
<dbReference type="FunFam" id="1.10.630.10:FF:000018">
    <property type="entry name" value="Cytochrome P450 monooxygenase"/>
    <property type="match status" value="1"/>
</dbReference>
<organism evidence="18 19">
    <name type="scientific">Mycolicibacterium anyangense</name>
    <dbReference type="NCBI Taxonomy" id="1431246"/>
    <lineage>
        <taxon>Bacteria</taxon>
        <taxon>Bacillati</taxon>
        <taxon>Actinomycetota</taxon>
        <taxon>Actinomycetes</taxon>
        <taxon>Mycobacteriales</taxon>
        <taxon>Mycobacteriaceae</taxon>
        <taxon>Mycolicibacterium</taxon>
    </lineage>
</organism>
<dbReference type="Proteomes" id="UP000467249">
    <property type="component" value="Chromosome"/>
</dbReference>
<evidence type="ECO:0000256" key="11">
    <source>
        <dbReference type="ARBA" id="ARBA00023166"/>
    </source>
</evidence>
<keyword evidence="12" id="KW-0753">Steroid metabolism</keyword>
<evidence type="ECO:0000256" key="4">
    <source>
        <dbReference type="ARBA" id="ARBA00022617"/>
    </source>
</evidence>
<evidence type="ECO:0000256" key="8">
    <source>
        <dbReference type="ARBA" id="ARBA00023004"/>
    </source>
</evidence>
<dbReference type="InterPro" id="IPR002397">
    <property type="entry name" value="Cyt_P450_B"/>
</dbReference>
<comment type="similarity">
    <text evidence="2">Belongs to the cytochrome P450 family.</text>
</comment>